<dbReference type="RefSeq" id="WP_097017880.1">
    <property type="nucleotide sequence ID" value="NZ_OBDZ01000012.1"/>
</dbReference>
<evidence type="ECO:0000313" key="2">
    <source>
        <dbReference type="EMBL" id="SNY29028.1"/>
    </source>
</evidence>
<dbReference type="PANTHER" id="PTHR34988:SF1">
    <property type="entry name" value="DNA-BINDING PROTEIN"/>
    <property type="match status" value="1"/>
</dbReference>
<dbReference type="PROSITE" id="PS51742">
    <property type="entry name" value="PPC"/>
    <property type="match status" value="1"/>
</dbReference>
<organism evidence="2 3">
    <name type="scientific">Orenia metallireducens</name>
    <dbReference type="NCBI Taxonomy" id="1413210"/>
    <lineage>
        <taxon>Bacteria</taxon>
        <taxon>Bacillati</taxon>
        <taxon>Bacillota</taxon>
        <taxon>Clostridia</taxon>
        <taxon>Halanaerobiales</taxon>
        <taxon>Halobacteroidaceae</taxon>
        <taxon>Orenia</taxon>
    </lineage>
</organism>
<dbReference type="Proteomes" id="UP000219573">
    <property type="component" value="Unassembled WGS sequence"/>
</dbReference>
<protein>
    <recommendedName>
        <fullName evidence="1">PPC domain-containing protein</fullName>
    </recommendedName>
</protein>
<reference evidence="3" key="1">
    <citation type="submission" date="2017-09" db="EMBL/GenBank/DDBJ databases">
        <authorList>
            <person name="Varghese N."/>
            <person name="Submissions S."/>
        </authorList>
    </citation>
    <scope>NUCLEOTIDE SEQUENCE [LARGE SCALE GENOMIC DNA]</scope>
    <source>
        <strain evidence="3">MSL47</strain>
    </source>
</reference>
<feature type="domain" description="PPC" evidence="1">
    <location>
        <begin position="3"/>
        <end position="139"/>
    </location>
</feature>
<dbReference type="OrthoDB" id="9791702at2"/>
<dbReference type="InterPro" id="IPR005175">
    <property type="entry name" value="PPC_dom"/>
</dbReference>
<evidence type="ECO:0000313" key="3">
    <source>
        <dbReference type="Proteomes" id="UP000219573"/>
    </source>
</evidence>
<proteinExistence type="predicted"/>
<sequence length="139" mass="15387">MIYKVCENTVVLRLEKGEEILSSIKKVCEAEDIKLGTISGLGAVDYLSVGLYKTKEKEYISNVYQGEFEISSLIGNVTTKNSKVYLHIHATFSDVKNKVVGGHLNKAIVSATAEIFILKVKGTVERELDDTIGLNLMKF</sequence>
<dbReference type="EMBL" id="OBDZ01000012">
    <property type="protein sequence ID" value="SNY29028.1"/>
    <property type="molecule type" value="Genomic_DNA"/>
</dbReference>
<dbReference type="CDD" id="cd11378">
    <property type="entry name" value="DUF296"/>
    <property type="match status" value="1"/>
</dbReference>
<dbReference type="Gene3D" id="3.30.1330.80">
    <property type="entry name" value="Hypothetical protein, similar to alpha- acetolactate decarboxylase, domain 2"/>
    <property type="match status" value="1"/>
</dbReference>
<dbReference type="PANTHER" id="PTHR34988">
    <property type="entry name" value="PROTEIN, PUTATIVE-RELATED"/>
    <property type="match status" value="1"/>
</dbReference>
<dbReference type="SUPFAM" id="SSF117856">
    <property type="entry name" value="AF0104/ALDC/Ptd012-like"/>
    <property type="match status" value="1"/>
</dbReference>
<keyword evidence="3" id="KW-1185">Reference proteome</keyword>
<dbReference type="InterPro" id="IPR025707">
    <property type="entry name" value="DNA_bp_PD1"/>
</dbReference>
<dbReference type="PIRSF" id="PIRSF016702">
    <property type="entry name" value="DNA_bp_PD1"/>
    <property type="match status" value="1"/>
</dbReference>
<name>A0A285GZY1_9FIRM</name>
<dbReference type="Pfam" id="PF03479">
    <property type="entry name" value="PCC"/>
    <property type="match status" value="1"/>
</dbReference>
<dbReference type="AlphaFoldDB" id="A0A285GZY1"/>
<gene>
    <name evidence="2" type="ORF">SAMN06265827_11297</name>
</gene>
<accession>A0A285GZY1</accession>
<evidence type="ECO:0000259" key="1">
    <source>
        <dbReference type="PROSITE" id="PS51742"/>
    </source>
</evidence>